<evidence type="ECO:0000313" key="7">
    <source>
        <dbReference type="EMBL" id="GAP02252.1"/>
    </source>
</evidence>
<dbReference type="GO" id="GO:0005829">
    <property type="term" value="C:cytosol"/>
    <property type="evidence" value="ECO:0007669"/>
    <property type="project" value="TreeGrafter"/>
</dbReference>
<dbReference type="RefSeq" id="WP_059375563.1">
    <property type="nucleotide sequence ID" value="NZ_DF968063.1"/>
</dbReference>
<sequence length="225" mass="23763">MKVGIITPMPEEKKALIAAIENPVEKKFGDLSVLTGDYAGHQVFLAESGIGKVAAATAATILTQVMAVDVVINTGSAGALQPELAVGDLVIGRELAYSDADVTVFGYEFGQLPGQPARFESDATLVKEFTALTSSQSGLIVSGDSFVQQKQKEAIKEHFSQALVAEMEGAAVAQVAHRFGVPFIVLRGVSDLANGESSVVFDEYVVEAGRQSAQLLLSYLEKKEA</sequence>
<name>A0A3F3GV78_9LACO</name>
<dbReference type="EMBL" id="DF968063">
    <property type="protein sequence ID" value="GAP02252.1"/>
    <property type="molecule type" value="Genomic_DNA"/>
</dbReference>
<accession>A0A3F3GV78</accession>
<dbReference type="PANTHER" id="PTHR46832">
    <property type="entry name" value="5'-METHYLTHIOADENOSINE/S-ADENOSYLHOMOCYSTEINE NUCLEOSIDASE"/>
    <property type="match status" value="1"/>
</dbReference>
<dbReference type="GO" id="GO:0019509">
    <property type="term" value="P:L-methionine salvage from methylthioadenosine"/>
    <property type="evidence" value="ECO:0007669"/>
    <property type="project" value="UniProtKB-UniPathway"/>
</dbReference>
<comment type="pathway">
    <text evidence="1">Amino-acid biosynthesis; L-methionine biosynthesis via salvage pathway; S-methyl-5-thio-alpha-D-ribose 1-phosphate from S-methyl-5'-thioadenosine (hydrolase route): step 1/2.</text>
</comment>
<dbReference type="UniPathway" id="UPA00904">
    <property type="reaction ID" value="UER00871"/>
</dbReference>
<dbReference type="SUPFAM" id="SSF53167">
    <property type="entry name" value="Purine and uridine phosphorylases"/>
    <property type="match status" value="1"/>
</dbReference>
<dbReference type="STRING" id="220714.SAMN05660469_0203"/>
<evidence type="ECO:0000256" key="2">
    <source>
        <dbReference type="ARBA" id="ARBA00011974"/>
    </source>
</evidence>
<evidence type="ECO:0000256" key="3">
    <source>
        <dbReference type="ARBA" id="ARBA00022605"/>
    </source>
</evidence>
<dbReference type="InterPro" id="IPR010049">
    <property type="entry name" value="MTA_SAH_Nsdase"/>
</dbReference>
<feature type="domain" description="Nucleoside phosphorylase" evidence="6">
    <location>
        <begin position="2"/>
        <end position="220"/>
    </location>
</feature>
<keyword evidence="3" id="KW-0028">Amino-acid biosynthesis</keyword>
<dbReference type="PANTHER" id="PTHR46832:SF1">
    <property type="entry name" value="5'-METHYLTHIOADENOSINE_S-ADENOSYLHOMOCYSTEINE NUCLEOSIDASE"/>
    <property type="match status" value="1"/>
</dbReference>
<dbReference type="Pfam" id="PF01048">
    <property type="entry name" value="PNP_UDP_1"/>
    <property type="match status" value="1"/>
</dbReference>
<dbReference type="GO" id="GO:0019284">
    <property type="term" value="P:L-methionine salvage from S-adenosylmethionine"/>
    <property type="evidence" value="ECO:0007669"/>
    <property type="project" value="TreeGrafter"/>
</dbReference>
<organism evidence="7 8">
    <name type="scientific">Fructobacillus pseudoficulneus</name>
    <dbReference type="NCBI Taxonomy" id="220714"/>
    <lineage>
        <taxon>Bacteria</taxon>
        <taxon>Bacillati</taxon>
        <taxon>Bacillota</taxon>
        <taxon>Bacilli</taxon>
        <taxon>Lactobacillales</taxon>
        <taxon>Lactobacillaceae</taxon>
        <taxon>Fructobacillus</taxon>
    </lineage>
</organism>
<evidence type="ECO:0000313" key="8">
    <source>
        <dbReference type="Proteomes" id="UP000061227"/>
    </source>
</evidence>
<dbReference type="InterPro" id="IPR035994">
    <property type="entry name" value="Nucleoside_phosphorylase_sf"/>
</dbReference>
<evidence type="ECO:0000256" key="1">
    <source>
        <dbReference type="ARBA" id="ARBA00004945"/>
    </source>
</evidence>
<dbReference type="OrthoDB" id="9792278at2"/>
<keyword evidence="4" id="KW-0378">Hydrolase</keyword>
<dbReference type="Gene3D" id="3.40.50.1580">
    <property type="entry name" value="Nucleoside phosphorylase domain"/>
    <property type="match status" value="1"/>
</dbReference>
<dbReference type="NCBIfam" id="NF004079">
    <property type="entry name" value="PRK05584.1"/>
    <property type="match status" value="1"/>
</dbReference>
<keyword evidence="5" id="KW-0486">Methionine biosynthesis</keyword>
<evidence type="ECO:0000256" key="4">
    <source>
        <dbReference type="ARBA" id="ARBA00022801"/>
    </source>
</evidence>
<dbReference type="EC" id="3.2.2.9" evidence="2"/>
<evidence type="ECO:0000256" key="5">
    <source>
        <dbReference type="ARBA" id="ARBA00023167"/>
    </source>
</evidence>
<dbReference type="AlphaFoldDB" id="A0A3F3GV78"/>
<keyword evidence="8" id="KW-1185">Reference proteome</keyword>
<protein>
    <recommendedName>
        <fullName evidence="2">adenosylhomocysteine nucleosidase</fullName>
        <ecNumber evidence="2">3.2.2.9</ecNumber>
    </recommendedName>
</protein>
<proteinExistence type="predicted"/>
<dbReference type="InterPro" id="IPR000845">
    <property type="entry name" value="Nucleoside_phosphorylase_d"/>
</dbReference>
<dbReference type="CDD" id="cd09008">
    <property type="entry name" value="MTAN"/>
    <property type="match status" value="1"/>
</dbReference>
<evidence type="ECO:0000259" key="6">
    <source>
        <dbReference type="Pfam" id="PF01048"/>
    </source>
</evidence>
<gene>
    <name evidence="7" type="ORF">FPFC_011310</name>
</gene>
<dbReference type="GO" id="GO:0008930">
    <property type="term" value="F:methylthioadenosine nucleosidase activity"/>
    <property type="evidence" value="ECO:0007669"/>
    <property type="project" value="InterPro"/>
</dbReference>
<dbReference type="Proteomes" id="UP000061227">
    <property type="component" value="Unassembled WGS sequence"/>
</dbReference>
<dbReference type="GO" id="GO:0009164">
    <property type="term" value="P:nucleoside catabolic process"/>
    <property type="evidence" value="ECO:0007669"/>
    <property type="project" value="InterPro"/>
</dbReference>
<reference evidence="7 8" key="1">
    <citation type="journal article" date="2015" name="BMC Genomics">
        <title>Comparative genomics of Fructobacillus spp. and Leuconostoc spp. reveals niche-specific evolution of Fructobacillus spp.</title>
        <authorList>
            <person name="Endo A."/>
            <person name="Tanizawa Y."/>
            <person name="Tanaka N."/>
            <person name="Maeno S."/>
            <person name="Kumar H."/>
            <person name="Shiwa Y."/>
            <person name="Okada S."/>
            <person name="Yoshikawa H."/>
            <person name="Dicks L."/>
            <person name="Nakagawa J."/>
            <person name="Arita M."/>
        </authorList>
    </citation>
    <scope>NUCLEOTIDE SEQUENCE [LARGE SCALE GENOMIC DNA]</scope>
    <source>
        <strain evidence="7 8">DSM 15468</strain>
    </source>
</reference>
<dbReference type="GO" id="GO:0008782">
    <property type="term" value="F:adenosylhomocysteine nucleosidase activity"/>
    <property type="evidence" value="ECO:0007669"/>
    <property type="project" value="UniProtKB-EC"/>
</dbReference>
<dbReference type="NCBIfam" id="TIGR01704">
    <property type="entry name" value="MTA_SAH-Nsdase"/>
    <property type="match status" value="1"/>
</dbReference>